<dbReference type="EMBL" id="JAULSN010000011">
    <property type="protein sequence ID" value="KAK3361693.1"/>
    <property type="molecule type" value="Genomic_DNA"/>
</dbReference>
<dbReference type="Proteomes" id="UP001287356">
    <property type="component" value="Unassembled WGS sequence"/>
</dbReference>
<proteinExistence type="predicted"/>
<dbReference type="InterPro" id="IPR015947">
    <property type="entry name" value="PUA-like_sf"/>
</dbReference>
<evidence type="ECO:0000313" key="3">
    <source>
        <dbReference type="Proteomes" id="UP001287356"/>
    </source>
</evidence>
<evidence type="ECO:0000256" key="1">
    <source>
        <dbReference type="SAM" id="MobiDB-lite"/>
    </source>
</evidence>
<reference evidence="2" key="2">
    <citation type="submission" date="2023-06" db="EMBL/GenBank/DDBJ databases">
        <authorList>
            <consortium name="Lawrence Berkeley National Laboratory"/>
            <person name="Haridas S."/>
            <person name="Hensen N."/>
            <person name="Bonometti L."/>
            <person name="Westerberg I."/>
            <person name="Brannstrom I.O."/>
            <person name="Guillou S."/>
            <person name="Cros-Aarteil S."/>
            <person name="Calhoun S."/>
            <person name="Kuo A."/>
            <person name="Mondo S."/>
            <person name="Pangilinan J."/>
            <person name="Riley R."/>
            <person name="Labutti K."/>
            <person name="Andreopoulos B."/>
            <person name="Lipzen A."/>
            <person name="Chen C."/>
            <person name="Yanf M."/>
            <person name="Daum C."/>
            <person name="Ng V."/>
            <person name="Clum A."/>
            <person name="Steindorff A."/>
            <person name="Ohm R."/>
            <person name="Martin F."/>
            <person name="Silar P."/>
            <person name="Natvig D."/>
            <person name="Lalanne C."/>
            <person name="Gautier V."/>
            <person name="Ament-Velasquez S.L."/>
            <person name="Kruys A."/>
            <person name="Hutchinson M.I."/>
            <person name="Powell A.J."/>
            <person name="Barry K."/>
            <person name="Miller A.N."/>
            <person name="Grigoriev I.V."/>
            <person name="Debuchy R."/>
            <person name="Gladieux P."/>
            <person name="Thoren M.H."/>
            <person name="Johannesson H."/>
        </authorList>
    </citation>
    <scope>NUCLEOTIDE SEQUENCE</scope>
    <source>
        <strain evidence="2">CBS 958.72</strain>
    </source>
</reference>
<gene>
    <name evidence="2" type="ORF">B0T24DRAFT_113221</name>
</gene>
<dbReference type="AlphaFoldDB" id="A0AAE0JTT5"/>
<reference evidence="2" key="1">
    <citation type="journal article" date="2023" name="Mol. Phylogenet. Evol.">
        <title>Genome-scale phylogeny and comparative genomics of the fungal order Sordariales.</title>
        <authorList>
            <person name="Hensen N."/>
            <person name="Bonometti L."/>
            <person name="Westerberg I."/>
            <person name="Brannstrom I.O."/>
            <person name="Guillou S."/>
            <person name="Cros-Aarteil S."/>
            <person name="Calhoun S."/>
            <person name="Haridas S."/>
            <person name="Kuo A."/>
            <person name="Mondo S."/>
            <person name="Pangilinan J."/>
            <person name="Riley R."/>
            <person name="LaButti K."/>
            <person name="Andreopoulos B."/>
            <person name="Lipzen A."/>
            <person name="Chen C."/>
            <person name="Yan M."/>
            <person name="Daum C."/>
            <person name="Ng V."/>
            <person name="Clum A."/>
            <person name="Steindorff A."/>
            <person name="Ohm R.A."/>
            <person name="Martin F."/>
            <person name="Silar P."/>
            <person name="Natvig D.O."/>
            <person name="Lalanne C."/>
            <person name="Gautier V."/>
            <person name="Ament-Velasquez S.L."/>
            <person name="Kruys A."/>
            <person name="Hutchinson M.I."/>
            <person name="Powell A.J."/>
            <person name="Barry K."/>
            <person name="Miller A.N."/>
            <person name="Grigoriev I.V."/>
            <person name="Debuchy R."/>
            <person name="Gladieux P."/>
            <person name="Hiltunen Thoren M."/>
            <person name="Johannesson H."/>
        </authorList>
    </citation>
    <scope>NUCLEOTIDE SEQUENCE</scope>
    <source>
        <strain evidence="2">CBS 958.72</strain>
    </source>
</reference>
<accession>A0AAE0JTT5</accession>
<dbReference type="SUPFAM" id="SSF88697">
    <property type="entry name" value="PUA domain-like"/>
    <property type="match status" value="1"/>
</dbReference>
<comment type="caution">
    <text evidence="2">The sequence shown here is derived from an EMBL/GenBank/DDBJ whole genome shotgun (WGS) entry which is preliminary data.</text>
</comment>
<sequence length="230" mass="25053">MGAETRCQRDIIISIHPQHVANIVSRAKNHEFRKYLLPADVTRLLIYETSPTSAIKYIATISAGKRPGDIRDPSGLRNDEFDGGLLEQRGIRYAYEIRRLDALATPITLADLKRNGWLGGPPQKYCFVNQPMRDALSAASLSLVFDRTAVAAAAFASPDGGVDDLGAPPDAKQKPGQPPSSRRRGKDRAVARRPTSNPAAGVSKRRKPPPPIANRAKQGSLQSWLEHSAS</sequence>
<feature type="region of interest" description="Disordered" evidence="1">
    <location>
        <begin position="158"/>
        <end position="230"/>
    </location>
</feature>
<evidence type="ECO:0000313" key="2">
    <source>
        <dbReference type="EMBL" id="KAK3361693.1"/>
    </source>
</evidence>
<organism evidence="2 3">
    <name type="scientific">Lasiosphaeria ovina</name>
    <dbReference type="NCBI Taxonomy" id="92902"/>
    <lineage>
        <taxon>Eukaryota</taxon>
        <taxon>Fungi</taxon>
        <taxon>Dikarya</taxon>
        <taxon>Ascomycota</taxon>
        <taxon>Pezizomycotina</taxon>
        <taxon>Sordariomycetes</taxon>
        <taxon>Sordariomycetidae</taxon>
        <taxon>Sordariales</taxon>
        <taxon>Lasiosphaeriaceae</taxon>
        <taxon>Lasiosphaeria</taxon>
    </lineage>
</organism>
<keyword evidence="3" id="KW-1185">Reference proteome</keyword>
<protein>
    <submittedName>
        <fullName evidence="2">Uncharacterized protein</fullName>
    </submittedName>
</protein>
<name>A0AAE0JTT5_9PEZI</name>
<feature type="compositionally biased region" description="Polar residues" evidence="1">
    <location>
        <begin position="217"/>
        <end position="230"/>
    </location>
</feature>